<dbReference type="OrthoDB" id="9807950at2"/>
<dbReference type="EMBL" id="SLXU01000005">
    <property type="protein sequence ID" value="TCP61391.1"/>
    <property type="molecule type" value="Genomic_DNA"/>
</dbReference>
<dbReference type="SUPFAM" id="SSF160544">
    <property type="entry name" value="EscU C-terminal domain-like"/>
    <property type="match status" value="1"/>
</dbReference>
<evidence type="ECO:0000256" key="1">
    <source>
        <dbReference type="ARBA" id="ARBA00010690"/>
    </source>
</evidence>
<dbReference type="PANTHER" id="PTHR30531">
    <property type="entry name" value="FLAGELLAR BIOSYNTHETIC PROTEIN FLHB"/>
    <property type="match status" value="1"/>
</dbReference>
<dbReference type="PANTHER" id="PTHR30531:SF12">
    <property type="entry name" value="FLAGELLAR BIOSYNTHETIC PROTEIN FLHB"/>
    <property type="match status" value="1"/>
</dbReference>
<name>A0A4R2RNL6_9RHOB</name>
<keyword evidence="3" id="KW-0812">Transmembrane</keyword>
<feature type="compositionally biased region" description="Basic and acidic residues" evidence="2">
    <location>
        <begin position="8"/>
        <end position="26"/>
    </location>
</feature>
<keyword evidence="3" id="KW-0472">Membrane</keyword>
<dbReference type="GO" id="GO:0005886">
    <property type="term" value="C:plasma membrane"/>
    <property type="evidence" value="ECO:0007669"/>
    <property type="project" value="TreeGrafter"/>
</dbReference>
<keyword evidence="5" id="KW-1185">Reference proteome</keyword>
<dbReference type="Pfam" id="PF01312">
    <property type="entry name" value="Bac_export_2"/>
    <property type="match status" value="1"/>
</dbReference>
<feature type="compositionally biased region" description="Basic and acidic residues" evidence="2">
    <location>
        <begin position="224"/>
        <end position="233"/>
    </location>
</feature>
<feature type="region of interest" description="Disordered" evidence="2">
    <location>
        <begin position="224"/>
        <end position="249"/>
    </location>
</feature>
<feature type="transmembrane region" description="Helical" evidence="3">
    <location>
        <begin position="146"/>
        <end position="165"/>
    </location>
</feature>
<organism evidence="4 5">
    <name type="scientific">Rhodovulum bhavnagarense</name>
    <dbReference type="NCBI Taxonomy" id="992286"/>
    <lineage>
        <taxon>Bacteria</taxon>
        <taxon>Pseudomonadati</taxon>
        <taxon>Pseudomonadota</taxon>
        <taxon>Alphaproteobacteria</taxon>
        <taxon>Rhodobacterales</taxon>
        <taxon>Paracoccaceae</taxon>
        <taxon>Rhodovulum</taxon>
    </lineage>
</organism>
<dbReference type="RefSeq" id="WP_132951174.1">
    <property type="nucleotide sequence ID" value="NZ_SLXU01000005.1"/>
</dbReference>
<dbReference type="InterPro" id="IPR006135">
    <property type="entry name" value="T3SS_substrate_exporter"/>
</dbReference>
<accession>A0A4R2RNL6</accession>
<evidence type="ECO:0000313" key="5">
    <source>
        <dbReference type="Proteomes" id="UP000295050"/>
    </source>
</evidence>
<keyword evidence="3" id="KW-1133">Transmembrane helix</keyword>
<dbReference type="Gene3D" id="3.40.1690.10">
    <property type="entry name" value="secretion proteins EscU"/>
    <property type="match status" value="1"/>
</dbReference>
<comment type="similarity">
    <text evidence="1">Belongs to the type III secretion exporter family.</text>
</comment>
<protein>
    <submittedName>
        <fullName evidence="4">Flagellar biosynthetic protein FlhB</fullName>
    </submittedName>
</protein>
<dbReference type="PRINTS" id="PR00950">
    <property type="entry name" value="TYPE3IMSPROT"/>
</dbReference>
<evidence type="ECO:0000313" key="4">
    <source>
        <dbReference type="EMBL" id="TCP61391.1"/>
    </source>
</evidence>
<reference evidence="4 5" key="1">
    <citation type="submission" date="2019-03" db="EMBL/GenBank/DDBJ databases">
        <title>Genomic Encyclopedia of Type Strains, Phase IV (KMG-IV): sequencing the most valuable type-strain genomes for metagenomic binning, comparative biology and taxonomic classification.</title>
        <authorList>
            <person name="Goeker M."/>
        </authorList>
    </citation>
    <scope>NUCLEOTIDE SEQUENCE [LARGE SCALE GENOMIC DNA]</scope>
    <source>
        <strain evidence="4 5">DSM 24766</strain>
    </source>
</reference>
<gene>
    <name evidence="4" type="ORF">EV663_105109</name>
</gene>
<keyword evidence="4" id="KW-0282">Flagellum</keyword>
<feature type="region of interest" description="Disordered" evidence="2">
    <location>
        <begin position="1"/>
        <end position="26"/>
    </location>
</feature>
<dbReference type="GO" id="GO:0009306">
    <property type="term" value="P:protein secretion"/>
    <property type="evidence" value="ECO:0007669"/>
    <property type="project" value="InterPro"/>
</dbReference>
<sequence>MAEEGGDGQEKTEEPTPKRRQQAREDGQIITSKETFVFVSMAGAVGLLALAFALMPRAASAWAGYFRFDGIAHLDSLIAGRTVDALVAVVMVTLAAGLPLAALTLFAQAATGGLNFAPKALGLKMNKLDPLKGMQRMISMRSLVELVKAVLKVTLLIGAAAAIMIPQLPILDRLVFSAPGDALDGFGVVLLKVLGAQCAGLLLIGGIDLAYQVHSHGKKLRMSRQEIKDEAKQTEGSPEVKGQIRRRQIEASRKGARRRKALEDVPNATSIVTNPTHFAVALRYEPGKTDAPVIVAMGDGAMAHRIMAIGQEAGVHVLRVPLLARALYFTGEIGREITPELYVAVAAIEAHVYRLNQGLDVSLPDIEVPSDLRFDETGHPLKGTRT</sequence>
<feature type="transmembrane region" description="Helical" evidence="3">
    <location>
        <begin position="185"/>
        <end position="211"/>
    </location>
</feature>
<feature type="transmembrane region" description="Helical" evidence="3">
    <location>
        <begin position="36"/>
        <end position="55"/>
    </location>
</feature>
<proteinExistence type="inferred from homology"/>
<dbReference type="InterPro" id="IPR029025">
    <property type="entry name" value="T3SS_substrate_exporter_C"/>
</dbReference>
<dbReference type="AlphaFoldDB" id="A0A4R2RNL6"/>
<keyword evidence="4" id="KW-0966">Cell projection</keyword>
<keyword evidence="4" id="KW-0969">Cilium</keyword>
<dbReference type="Proteomes" id="UP000295050">
    <property type="component" value="Unassembled WGS sequence"/>
</dbReference>
<evidence type="ECO:0000256" key="3">
    <source>
        <dbReference type="SAM" id="Phobius"/>
    </source>
</evidence>
<comment type="caution">
    <text evidence="4">The sequence shown here is derived from an EMBL/GenBank/DDBJ whole genome shotgun (WGS) entry which is preliminary data.</text>
</comment>
<evidence type="ECO:0000256" key="2">
    <source>
        <dbReference type="SAM" id="MobiDB-lite"/>
    </source>
</evidence>
<feature type="transmembrane region" description="Helical" evidence="3">
    <location>
        <begin position="85"/>
        <end position="106"/>
    </location>
</feature>